<dbReference type="SUPFAM" id="SSF51735">
    <property type="entry name" value="NAD(P)-binding Rossmann-fold domains"/>
    <property type="match status" value="1"/>
</dbReference>
<reference evidence="5 6" key="1">
    <citation type="journal article" date="2017" name="BMC Genomics">
        <title>Chromosome level assembly and secondary metabolite potential of the parasitic fungus Cordyceps militaris.</title>
        <authorList>
            <person name="Kramer G.J."/>
            <person name="Nodwell J.R."/>
        </authorList>
    </citation>
    <scope>NUCLEOTIDE SEQUENCE [LARGE SCALE GENOMIC DNA]</scope>
    <source>
        <strain evidence="5 6">ATCC 34164</strain>
    </source>
</reference>
<dbReference type="Gene3D" id="3.40.50.720">
    <property type="entry name" value="NAD(P)-binding Rossmann-like Domain"/>
    <property type="match status" value="1"/>
</dbReference>
<dbReference type="CDD" id="cd05233">
    <property type="entry name" value="SDR_c"/>
    <property type="match status" value="1"/>
</dbReference>
<dbReference type="Proteomes" id="UP000323067">
    <property type="component" value="Chromosome ii"/>
</dbReference>
<dbReference type="InterPro" id="IPR036291">
    <property type="entry name" value="NAD(P)-bd_dom_sf"/>
</dbReference>
<evidence type="ECO:0000256" key="1">
    <source>
        <dbReference type="ARBA" id="ARBA00006484"/>
    </source>
</evidence>
<organism evidence="5 6">
    <name type="scientific">Cordyceps militaris</name>
    <name type="common">Caterpillar fungus</name>
    <name type="synonym">Clavaria militaris</name>
    <dbReference type="NCBI Taxonomy" id="73501"/>
    <lineage>
        <taxon>Eukaryota</taxon>
        <taxon>Fungi</taxon>
        <taxon>Dikarya</taxon>
        <taxon>Ascomycota</taxon>
        <taxon>Pezizomycotina</taxon>
        <taxon>Sordariomycetes</taxon>
        <taxon>Hypocreomycetidae</taxon>
        <taxon>Hypocreales</taxon>
        <taxon>Cordycipitaceae</taxon>
        <taxon>Cordyceps</taxon>
    </lineage>
</organism>
<proteinExistence type="inferred from homology"/>
<accession>A0A2H4STW1</accession>
<evidence type="ECO:0000313" key="5">
    <source>
        <dbReference type="EMBL" id="ATY66552.1"/>
    </source>
</evidence>
<sequence>MPATTNRTSSTTNTLSPAHLFHVGDTIAVVTGGGTGLGLMMAKALASGGAKVYILGRRLDVLQRAAQDAMAEINGDNTTSSSRGSIVPLQCSVTSKEELQRAVDHISAQDSKIHLLINNAGIATPNLEPHPQRPNPKWDVKRMRDFWFNKSFEDYAALFETNTTAALQTSFAFLELLDKGNQARQAEMGEARGPSYNGPHDFVRSQIIAISSVGGFGRDNSAFCYGASKAGMTHMMKNLSTYLIPWKIRVNVVAPGYFNTEMMGSFYKSTRGKLPPSIAPEERFGEMQDIGGTIVWLASRAGSYCNGNVLLIDGGYCAAHIATY</sequence>
<keyword evidence="2" id="KW-0521">NADP</keyword>
<dbReference type="PRINTS" id="PR00081">
    <property type="entry name" value="GDHRDH"/>
</dbReference>
<gene>
    <name evidence="5" type="ORF">A9K55_000478</name>
</gene>
<dbReference type="OrthoDB" id="2898618at2759"/>
<dbReference type="PANTHER" id="PTHR43618">
    <property type="entry name" value="7-ALPHA-HYDROXYSTEROID DEHYDROGENASE"/>
    <property type="match status" value="1"/>
</dbReference>
<comment type="similarity">
    <text evidence="1 4">Belongs to the short-chain dehydrogenases/reductases (SDR) family.</text>
</comment>
<dbReference type="Pfam" id="PF13561">
    <property type="entry name" value="adh_short_C2"/>
    <property type="match status" value="1"/>
</dbReference>
<evidence type="ECO:0000313" key="6">
    <source>
        <dbReference type="Proteomes" id="UP000323067"/>
    </source>
</evidence>
<keyword evidence="3" id="KW-0560">Oxidoreductase</keyword>
<dbReference type="PANTHER" id="PTHR43618:SF18">
    <property type="entry name" value="SHORT CHAIN DEHYDROGENASE_REDUCTASE FAMILY (AFU_ORTHOLOGUE AFUA_5G12480)"/>
    <property type="match status" value="1"/>
</dbReference>
<dbReference type="EMBL" id="CP023327">
    <property type="protein sequence ID" value="ATY66552.1"/>
    <property type="molecule type" value="Genomic_DNA"/>
</dbReference>
<evidence type="ECO:0000256" key="3">
    <source>
        <dbReference type="ARBA" id="ARBA00023002"/>
    </source>
</evidence>
<dbReference type="InterPro" id="IPR052178">
    <property type="entry name" value="Sec_Metab_Biosynth_SDR"/>
</dbReference>
<dbReference type="Pfam" id="PF00106">
    <property type="entry name" value="adh_short"/>
    <property type="match status" value="1"/>
</dbReference>
<dbReference type="VEuPathDB" id="FungiDB:A9K55_000478"/>
<dbReference type="InterPro" id="IPR002347">
    <property type="entry name" value="SDR_fam"/>
</dbReference>
<evidence type="ECO:0000256" key="2">
    <source>
        <dbReference type="ARBA" id="ARBA00022857"/>
    </source>
</evidence>
<dbReference type="OMA" id="PWKIRAN"/>
<dbReference type="AlphaFoldDB" id="A0A2H4STW1"/>
<dbReference type="PROSITE" id="PS00061">
    <property type="entry name" value="ADH_SHORT"/>
    <property type="match status" value="1"/>
</dbReference>
<dbReference type="InterPro" id="IPR020904">
    <property type="entry name" value="Sc_DH/Rdtase_CS"/>
</dbReference>
<protein>
    <submittedName>
        <fullName evidence="5">Short chain dehydrogenase reductase</fullName>
    </submittedName>
</protein>
<evidence type="ECO:0000256" key="4">
    <source>
        <dbReference type="RuleBase" id="RU000363"/>
    </source>
</evidence>
<dbReference type="GO" id="GO:0016491">
    <property type="term" value="F:oxidoreductase activity"/>
    <property type="evidence" value="ECO:0007669"/>
    <property type="project" value="UniProtKB-KW"/>
</dbReference>
<name>A0A2H4STW1_CORMI</name>
<dbReference type="VEuPathDB" id="FungiDB:CCM_01926"/>
<dbReference type="PRINTS" id="PR00080">
    <property type="entry name" value="SDRFAMILY"/>
</dbReference>